<feature type="compositionally biased region" description="Acidic residues" evidence="1">
    <location>
        <begin position="38"/>
        <end position="53"/>
    </location>
</feature>
<gene>
    <name evidence="3" type="ORF">ISALK_05565</name>
</gene>
<name>A0AA43XJH7_9CLOT</name>
<dbReference type="SMART" id="SM00909">
    <property type="entry name" value="Germane"/>
    <property type="match status" value="1"/>
</dbReference>
<dbReference type="RefSeq" id="WP_160720004.1">
    <property type="nucleotide sequence ID" value="NZ_SUMG01000005.1"/>
</dbReference>
<dbReference type="AlphaFoldDB" id="A0AA43XJH7"/>
<accession>A0AA43XJH7</accession>
<feature type="domain" description="GerMN" evidence="2">
    <location>
        <begin position="272"/>
        <end position="365"/>
    </location>
</feature>
<evidence type="ECO:0000256" key="1">
    <source>
        <dbReference type="SAM" id="MobiDB-lite"/>
    </source>
</evidence>
<dbReference type="PROSITE" id="PS51257">
    <property type="entry name" value="PROKAR_LIPOPROTEIN"/>
    <property type="match status" value="1"/>
</dbReference>
<dbReference type="EMBL" id="SUMG01000005">
    <property type="protein sequence ID" value="NBG87963.1"/>
    <property type="molecule type" value="Genomic_DNA"/>
</dbReference>
<evidence type="ECO:0000259" key="2">
    <source>
        <dbReference type="SMART" id="SM00909"/>
    </source>
</evidence>
<dbReference type="Pfam" id="PF10646">
    <property type="entry name" value="Germane"/>
    <property type="match status" value="1"/>
</dbReference>
<organism evidence="3 4">
    <name type="scientific">Isachenkonia alkalipeptolytica</name>
    <dbReference type="NCBI Taxonomy" id="2565777"/>
    <lineage>
        <taxon>Bacteria</taxon>
        <taxon>Bacillati</taxon>
        <taxon>Bacillota</taxon>
        <taxon>Clostridia</taxon>
        <taxon>Eubacteriales</taxon>
        <taxon>Clostridiaceae</taxon>
        <taxon>Isachenkonia</taxon>
    </lineage>
</organism>
<protein>
    <recommendedName>
        <fullName evidence="2">GerMN domain-containing protein</fullName>
    </recommendedName>
</protein>
<feature type="region of interest" description="Disordered" evidence="1">
    <location>
        <begin position="28"/>
        <end position="64"/>
    </location>
</feature>
<dbReference type="InterPro" id="IPR019606">
    <property type="entry name" value="GerMN"/>
</dbReference>
<keyword evidence="4" id="KW-1185">Reference proteome</keyword>
<evidence type="ECO:0000313" key="4">
    <source>
        <dbReference type="Proteomes" id="UP000449710"/>
    </source>
</evidence>
<evidence type="ECO:0000313" key="3">
    <source>
        <dbReference type="EMBL" id="NBG87963.1"/>
    </source>
</evidence>
<comment type="caution">
    <text evidence="3">The sequence shown here is derived from an EMBL/GenBank/DDBJ whole genome shotgun (WGS) entry which is preliminary data.</text>
</comment>
<reference evidence="3 4" key="1">
    <citation type="submission" date="2019-04" db="EMBL/GenBank/DDBJ databases">
        <title>Isachenkonia alkalipeptolytica gen. nov. sp. nov. a new anaerobic, alkiliphilic organothrophic bacterium capable to reduce synthesized ferrihydrite isolated from a soda lake.</title>
        <authorList>
            <person name="Toshchakov S.V."/>
            <person name="Zavarzina D.G."/>
            <person name="Zhilina T.N."/>
            <person name="Kostrikina N.A."/>
            <person name="Kublanov I.V."/>
        </authorList>
    </citation>
    <scope>NUCLEOTIDE SEQUENCE [LARGE SCALE GENOMIC DNA]</scope>
    <source>
        <strain evidence="3 4">Z-1701</strain>
    </source>
</reference>
<sequence length="391" mass="44960">MKKLGLSGMIIFLIFVLILVGCCTNNGEDNGVVTPPNGEEEENGDEDESDENAGENAENAGENAEEALSSYDFYPFLQNVRLHYDGAGSEYVEEKIHFDYVYENRAQIRRQTGGTTLLEVIHHDDGKVYSVFQKGESYRRESFYNLDLLEVEDAEILIMDPIEIGTQWEVREGVLREITNVGMILATPAGEFEVIEVTTYEEDSTFTVYYGKDYGKVKTLFEADETEIYTELVDVDEDYQVVEEVTFFYPEFNEDRLVYFEEAIPLATNVEIEDIFEQYFRRSPREDSDEYVGLMSENTSINFIRLNREDFVGHIDFSEEFVTEMNAGTTLESMILSSVVRTVGEYFRVGEVKLTIEGEPYTSGHFEFQEGEYLENTPGDNEQEIEKVWMD</sequence>
<proteinExistence type="predicted"/>
<dbReference type="Proteomes" id="UP000449710">
    <property type="component" value="Unassembled WGS sequence"/>
</dbReference>